<feature type="transmembrane region" description="Helical" evidence="6">
    <location>
        <begin position="212"/>
        <end position="234"/>
    </location>
</feature>
<dbReference type="Pfam" id="PF02133">
    <property type="entry name" value="Transp_cyt_pur"/>
    <property type="match status" value="1"/>
</dbReference>
<name>A0AB39BXE0_9BACI</name>
<keyword evidence="4 6" id="KW-1133">Transmembrane helix</keyword>
<reference evidence="7" key="1">
    <citation type="submission" date="2024-07" db="EMBL/GenBank/DDBJ databases">
        <title>Identification and characteristics of an arsenic-resistant bacterial isolate, which belongs to a novel species.</title>
        <authorList>
            <person name="Juszczyk A."/>
            <person name="Kowalczyk A."/>
            <person name="Was K."/>
            <person name="Kosowicz W."/>
            <person name="Budzyn A."/>
            <person name="Latowski D."/>
        </authorList>
    </citation>
    <scope>NUCLEOTIDE SEQUENCE</scope>
    <source>
        <strain evidence="7">As8PL</strain>
    </source>
</reference>
<protein>
    <submittedName>
        <fullName evidence="7">Cytosine permease</fullName>
    </submittedName>
</protein>
<evidence type="ECO:0000256" key="1">
    <source>
        <dbReference type="ARBA" id="ARBA00004141"/>
    </source>
</evidence>
<dbReference type="EMBL" id="CP162551">
    <property type="protein sequence ID" value="XDI38650.1"/>
    <property type="molecule type" value="Genomic_DNA"/>
</dbReference>
<evidence type="ECO:0000256" key="4">
    <source>
        <dbReference type="ARBA" id="ARBA00022989"/>
    </source>
</evidence>
<feature type="transmembrane region" description="Helical" evidence="6">
    <location>
        <begin position="419"/>
        <end position="436"/>
    </location>
</feature>
<feature type="transmembrane region" description="Helical" evidence="6">
    <location>
        <begin position="329"/>
        <end position="347"/>
    </location>
</feature>
<keyword evidence="3 6" id="KW-0812">Transmembrane</keyword>
<accession>A0AB39BXE0</accession>
<keyword evidence="5 6" id="KW-0472">Membrane</keyword>
<proteinExistence type="inferred from homology"/>
<evidence type="ECO:0000256" key="3">
    <source>
        <dbReference type="ARBA" id="ARBA00022692"/>
    </source>
</evidence>
<evidence type="ECO:0000256" key="2">
    <source>
        <dbReference type="ARBA" id="ARBA00008974"/>
    </source>
</evidence>
<dbReference type="AlphaFoldDB" id="A0AB39BXE0"/>
<feature type="transmembrane region" description="Helical" evidence="6">
    <location>
        <begin position="32"/>
        <end position="54"/>
    </location>
</feature>
<dbReference type="PANTHER" id="PTHR30569:SF0">
    <property type="entry name" value="CYTOSINE PERMEASE"/>
    <property type="match status" value="1"/>
</dbReference>
<feature type="transmembrane region" description="Helical" evidence="6">
    <location>
        <begin position="246"/>
        <end position="269"/>
    </location>
</feature>
<comment type="subcellular location">
    <subcellularLocation>
        <location evidence="1">Membrane</location>
        <topology evidence="1">Multi-pass membrane protein</topology>
    </subcellularLocation>
</comment>
<evidence type="ECO:0000256" key="5">
    <source>
        <dbReference type="ARBA" id="ARBA00023136"/>
    </source>
</evidence>
<feature type="transmembrane region" description="Helical" evidence="6">
    <location>
        <begin position="353"/>
        <end position="374"/>
    </location>
</feature>
<evidence type="ECO:0000313" key="7">
    <source>
        <dbReference type="EMBL" id="XDI38650.1"/>
    </source>
</evidence>
<dbReference type="InterPro" id="IPR030191">
    <property type="entry name" value="CodB"/>
</dbReference>
<comment type="similarity">
    <text evidence="2">Belongs to the purine-cytosine permease (2.A.39) family.</text>
</comment>
<feature type="transmembrane region" description="Helical" evidence="6">
    <location>
        <begin position="174"/>
        <end position="192"/>
    </location>
</feature>
<organism evidence="7">
    <name type="scientific">Alkalihalophilus sp. As8PL</name>
    <dbReference type="NCBI Taxonomy" id="3237103"/>
    <lineage>
        <taxon>Bacteria</taxon>
        <taxon>Bacillati</taxon>
        <taxon>Bacillota</taxon>
        <taxon>Bacilli</taxon>
        <taxon>Bacillales</taxon>
        <taxon>Bacillaceae</taxon>
        <taxon>Alkalihalophilus</taxon>
    </lineage>
</organism>
<dbReference type="Gene3D" id="1.10.4160.10">
    <property type="entry name" value="Hydantoin permease"/>
    <property type="match status" value="1"/>
</dbReference>
<feature type="transmembrane region" description="Helical" evidence="6">
    <location>
        <begin position="142"/>
        <end position="162"/>
    </location>
</feature>
<gene>
    <name evidence="7" type="ORF">AB3N04_10295</name>
</gene>
<dbReference type="GO" id="GO:0005886">
    <property type="term" value="C:plasma membrane"/>
    <property type="evidence" value="ECO:0007669"/>
    <property type="project" value="TreeGrafter"/>
</dbReference>
<sequence>MYETNKGTKPLVERYGLEAIPKHAQNTSAIEYTFIQMAISVNAGNVLVPALAVLEGGLTFLQAVLSTVVGAAFAFICVSFLALPGAKYGIPAQYSIRAILGVGGTRYLASPIRTVTSMYWFAVQTIGGTYLIKELIERTLHIQFPFLGIALVMATLMAVLALIGFEAVKKATKYFLPILFVGGLVMLFILLTSEVEGRTYETVINSPSSAPLGTMLFFASLAFVQYVSGVSSASDMARYAKSEKHAFYGLFLGNLSGFFLTAILGAYTAALAGSVNPYVISSQLTNSTLALTIILVAAMASMVMINISNAYTGGYSLLNSLPSLGRVKSAVLFGCCAIILSSFPILVEQAQTYISYLGALIIPISAVIVFDFLLLKKRRFTEKDFLGLARGDYQYNFQGLSASFAGMALYLLLPNGWSPGFIAFIGTGVIYLIISLKFKRKNESNQVENIG</sequence>
<feature type="transmembrane region" description="Helical" evidence="6">
    <location>
        <begin position="395"/>
        <end position="413"/>
    </location>
</feature>
<dbReference type="GO" id="GO:0015209">
    <property type="term" value="F:cytosine transmembrane transporter activity"/>
    <property type="evidence" value="ECO:0007669"/>
    <property type="project" value="InterPro"/>
</dbReference>
<dbReference type="InterPro" id="IPR001248">
    <property type="entry name" value="Pur-cyt_permease"/>
</dbReference>
<evidence type="ECO:0000256" key="6">
    <source>
        <dbReference type="SAM" id="Phobius"/>
    </source>
</evidence>
<dbReference type="RefSeq" id="WP_368505910.1">
    <property type="nucleotide sequence ID" value="NZ_CP162551.1"/>
</dbReference>
<feature type="transmembrane region" description="Helical" evidence="6">
    <location>
        <begin position="60"/>
        <end position="83"/>
    </location>
</feature>
<dbReference type="PANTHER" id="PTHR30569">
    <property type="entry name" value="CYTOSINE TRANSPORTER CODB"/>
    <property type="match status" value="1"/>
</dbReference>
<feature type="transmembrane region" description="Helical" evidence="6">
    <location>
        <begin position="289"/>
        <end position="308"/>
    </location>
</feature>